<dbReference type="Proteomes" id="UP000823749">
    <property type="component" value="Chromosome 13"/>
</dbReference>
<reference evidence="2 3" key="1">
    <citation type="submission" date="2020-08" db="EMBL/GenBank/DDBJ databases">
        <title>Plant Genome Project.</title>
        <authorList>
            <person name="Zhang R.-G."/>
        </authorList>
    </citation>
    <scope>NUCLEOTIDE SEQUENCE [LARGE SCALE GENOMIC DNA]</scope>
    <source>
        <strain evidence="2">WSP0</strain>
        <tissue evidence="2">Leaf</tissue>
    </source>
</reference>
<accession>A0AAV6HRI5</accession>
<name>A0AAV6HRI5_9ERIC</name>
<evidence type="ECO:0000256" key="1">
    <source>
        <dbReference type="SAM" id="MobiDB-lite"/>
    </source>
</evidence>
<feature type="compositionally biased region" description="Acidic residues" evidence="1">
    <location>
        <begin position="1"/>
        <end position="20"/>
    </location>
</feature>
<dbReference type="EMBL" id="JACTNZ010000013">
    <property type="protein sequence ID" value="KAG5516355.1"/>
    <property type="molecule type" value="Genomic_DNA"/>
</dbReference>
<feature type="region of interest" description="Disordered" evidence="1">
    <location>
        <begin position="1"/>
        <end position="34"/>
    </location>
</feature>
<organism evidence="2 3">
    <name type="scientific">Rhododendron griersonianum</name>
    <dbReference type="NCBI Taxonomy" id="479676"/>
    <lineage>
        <taxon>Eukaryota</taxon>
        <taxon>Viridiplantae</taxon>
        <taxon>Streptophyta</taxon>
        <taxon>Embryophyta</taxon>
        <taxon>Tracheophyta</taxon>
        <taxon>Spermatophyta</taxon>
        <taxon>Magnoliopsida</taxon>
        <taxon>eudicotyledons</taxon>
        <taxon>Gunneridae</taxon>
        <taxon>Pentapetalae</taxon>
        <taxon>asterids</taxon>
        <taxon>Ericales</taxon>
        <taxon>Ericaceae</taxon>
        <taxon>Ericoideae</taxon>
        <taxon>Rhodoreae</taxon>
        <taxon>Rhododendron</taxon>
    </lineage>
</organism>
<sequence>MNYHEDEVEPDELEDVEGEGSYEHKEDEGEEPRIVYSELFREKYGQKKYGRKEPKKYVGRSN</sequence>
<keyword evidence="3" id="KW-1185">Reference proteome</keyword>
<gene>
    <name evidence="2" type="ORF">RHGRI_037165</name>
</gene>
<evidence type="ECO:0000313" key="2">
    <source>
        <dbReference type="EMBL" id="KAG5516355.1"/>
    </source>
</evidence>
<protein>
    <submittedName>
        <fullName evidence="2">Uncharacterized protein</fullName>
    </submittedName>
</protein>
<feature type="compositionally biased region" description="Basic and acidic residues" evidence="1">
    <location>
        <begin position="21"/>
        <end position="34"/>
    </location>
</feature>
<dbReference type="AlphaFoldDB" id="A0AAV6HRI5"/>
<comment type="caution">
    <text evidence="2">The sequence shown here is derived from an EMBL/GenBank/DDBJ whole genome shotgun (WGS) entry which is preliminary data.</text>
</comment>
<proteinExistence type="predicted"/>
<evidence type="ECO:0000313" key="3">
    <source>
        <dbReference type="Proteomes" id="UP000823749"/>
    </source>
</evidence>